<protein>
    <submittedName>
        <fullName evidence="4">Ubiquitin-like domain-containing protein</fullName>
    </submittedName>
</protein>
<organism evidence="3 4">
    <name type="scientific">Panagrellus redivivus</name>
    <name type="common">Microworm</name>
    <dbReference type="NCBI Taxonomy" id="6233"/>
    <lineage>
        <taxon>Eukaryota</taxon>
        <taxon>Metazoa</taxon>
        <taxon>Ecdysozoa</taxon>
        <taxon>Nematoda</taxon>
        <taxon>Chromadorea</taxon>
        <taxon>Rhabditida</taxon>
        <taxon>Tylenchina</taxon>
        <taxon>Panagrolaimomorpha</taxon>
        <taxon>Panagrolaimoidea</taxon>
        <taxon>Panagrolaimidae</taxon>
        <taxon>Panagrellus</taxon>
    </lineage>
</organism>
<keyword evidence="3" id="KW-1185">Reference proteome</keyword>
<dbReference type="Proteomes" id="UP000492821">
    <property type="component" value="Unassembled WGS sequence"/>
</dbReference>
<dbReference type="PANTHER" id="PTHR10562">
    <property type="entry name" value="SMALL UBIQUITIN-RELATED MODIFIER"/>
    <property type="match status" value="1"/>
</dbReference>
<evidence type="ECO:0000313" key="4">
    <source>
        <dbReference type="WBParaSite" id="Pan_g1953.t1"/>
    </source>
</evidence>
<evidence type="ECO:0000313" key="3">
    <source>
        <dbReference type="Proteomes" id="UP000492821"/>
    </source>
</evidence>
<proteinExistence type="inferred from homology"/>
<dbReference type="SUPFAM" id="SSF54236">
    <property type="entry name" value="Ubiquitin-like"/>
    <property type="match status" value="4"/>
</dbReference>
<reference evidence="4" key="2">
    <citation type="submission" date="2020-10" db="UniProtKB">
        <authorList>
            <consortium name="WormBaseParasite"/>
        </authorList>
    </citation>
    <scope>IDENTIFICATION</scope>
</reference>
<name>A0A7E4VDH2_PANRE</name>
<accession>A0A7E4VDH2</accession>
<reference evidence="3" key="1">
    <citation type="journal article" date="2013" name="Genetics">
        <title>The draft genome and transcriptome of Panagrellus redivivus are shaped by the harsh demands of a free-living lifestyle.</title>
        <authorList>
            <person name="Srinivasan J."/>
            <person name="Dillman A.R."/>
            <person name="Macchietto M.G."/>
            <person name="Heikkinen L."/>
            <person name="Lakso M."/>
            <person name="Fracchia K.M."/>
            <person name="Antoshechkin I."/>
            <person name="Mortazavi A."/>
            <person name="Wong G."/>
            <person name="Sternberg P.W."/>
        </authorList>
    </citation>
    <scope>NUCLEOTIDE SEQUENCE [LARGE SCALE GENOMIC DNA]</scope>
    <source>
        <strain evidence="3">MT8872</strain>
    </source>
</reference>
<dbReference type="Pfam" id="PF00240">
    <property type="entry name" value="ubiquitin"/>
    <property type="match status" value="1"/>
</dbReference>
<sequence length="415" mass="49747">MAEFVSVIVEDTRDAYNTHFRLNLDEPFAKFFEDYVNSHSDERHHFMYNNRVIFADDTPRSLKMKDNDFIYVSSYDMSLPIIWADENGDTKLRIEYDEPLRKLMEARCAEPLSNYRLKYNSREVSDSDTPRSLRMQPGNWIYVLHREKYNHHADRDPRYFWIHDMNGTKIQASYYSYSKVGDVMEKYTARTGIPASQCRFLYNFRDLHPEERLEDLNLKREDVIGVIYKAVDSPRYPVEKDIKFWIVDEAGDQQLFNMKSTATIREVLKTYTTMRGACITDYHFKIKNRIYRLRNSDVLKKTELKDGGILMAFRELRLCEVCHPGPRDNKWLRIWINHIRGDRTSFRIRYDTPIVKLMQTYVDLKENPGRASPLTPFDYRFIYRCRRMEKQDSTVTPRTLKMKDHDYFNFMLNRG</sequence>
<dbReference type="AlphaFoldDB" id="A0A7E4VDH2"/>
<evidence type="ECO:0000259" key="2">
    <source>
        <dbReference type="PROSITE" id="PS50053"/>
    </source>
</evidence>
<dbReference type="CDD" id="cd01763">
    <property type="entry name" value="Ubl_SUMO_like"/>
    <property type="match status" value="3"/>
</dbReference>
<dbReference type="InterPro" id="IPR000626">
    <property type="entry name" value="Ubiquitin-like_dom"/>
</dbReference>
<dbReference type="InterPro" id="IPR029071">
    <property type="entry name" value="Ubiquitin-like_domsf"/>
</dbReference>
<dbReference type="WBParaSite" id="Pan_g1953.t1">
    <property type="protein sequence ID" value="Pan_g1953.t1"/>
    <property type="gene ID" value="Pan_g1953"/>
</dbReference>
<evidence type="ECO:0000256" key="1">
    <source>
        <dbReference type="ARBA" id="ARBA00009185"/>
    </source>
</evidence>
<dbReference type="PROSITE" id="PS50053">
    <property type="entry name" value="UBIQUITIN_2"/>
    <property type="match status" value="1"/>
</dbReference>
<comment type="similarity">
    <text evidence="1">Belongs to the ubiquitin family. SUMO subfamily.</text>
</comment>
<feature type="domain" description="Ubiquitin-like" evidence="2">
    <location>
        <begin position="162"/>
        <end position="233"/>
    </location>
</feature>
<dbReference type="Gene3D" id="3.10.20.90">
    <property type="entry name" value="Phosphatidylinositol 3-kinase Catalytic Subunit, Chain A, domain 1"/>
    <property type="match status" value="5"/>
</dbReference>